<comment type="caution">
    <text evidence="2">The sequence shown here is derived from an EMBL/GenBank/DDBJ whole genome shotgun (WGS) entry which is preliminary data.</text>
</comment>
<dbReference type="SUPFAM" id="SSF53756">
    <property type="entry name" value="UDP-Glycosyltransferase/glycogen phosphorylase"/>
    <property type="match status" value="1"/>
</dbReference>
<organism evidence="2 3">
    <name type="scientific">Oceanibaculum pacificum</name>
    <dbReference type="NCBI Taxonomy" id="580166"/>
    <lineage>
        <taxon>Bacteria</taxon>
        <taxon>Pseudomonadati</taxon>
        <taxon>Pseudomonadota</taxon>
        <taxon>Alphaproteobacteria</taxon>
        <taxon>Rhodospirillales</taxon>
        <taxon>Oceanibaculaceae</taxon>
        <taxon>Oceanibaculum</taxon>
    </lineage>
</organism>
<keyword evidence="3" id="KW-1185">Reference proteome</keyword>
<dbReference type="Proteomes" id="UP000076400">
    <property type="component" value="Unassembled WGS sequence"/>
</dbReference>
<name>A0A154VQC6_9PROT</name>
<gene>
    <name evidence="2" type="ORF">AUP43_12835</name>
</gene>
<evidence type="ECO:0000313" key="3">
    <source>
        <dbReference type="Proteomes" id="UP000076400"/>
    </source>
</evidence>
<proteinExistence type="predicted"/>
<dbReference type="EMBL" id="LPXN01000143">
    <property type="protein sequence ID" value="KZD03504.1"/>
    <property type="molecule type" value="Genomic_DNA"/>
</dbReference>
<dbReference type="AlphaFoldDB" id="A0A154VQC6"/>
<evidence type="ECO:0000259" key="1">
    <source>
        <dbReference type="Pfam" id="PF13524"/>
    </source>
</evidence>
<dbReference type="OrthoDB" id="9791241at2"/>
<feature type="domain" description="Spore protein YkvP/CgeB glycosyl transferase-like" evidence="1">
    <location>
        <begin position="174"/>
        <end position="318"/>
    </location>
</feature>
<evidence type="ECO:0000313" key="2">
    <source>
        <dbReference type="EMBL" id="KZD03504.1"/>
    </source>
</evidence>
<dbReference type="InterPro" id="IPR055259">
    <property type="entry name" value="YkvP/CgeB_Glyco_trans-like"/>
</dbReference>
<sequence length="323" mass="35666">MKRRNFKLLIMSGSPDSLNANASLRYYVGSGFRQAFPDAIIAVSSYEDSLRTARELKPDMVLVFGSIMLDGADFGLIAEEARHQGAVLGFWLHDDPYEFDMNARIYDLADIVFTNDRASLDFYPPSLPVHHLPLAGCAATHLRPVASRGGPDMFFCGHRFDNRGRFFGALAPYAKAMGAEMSVVGTGWEHAGIEGAVAMTVPNAVLPDLYATALGVVNIGRDQNLANRRFAIRPSTPGPRTFEAAFAGAAQIMVAEGLEILDYFEPETEILLADDAESFAAQWERLLRDRDYSLTLGRNAQRRALAEHGYDARARRIVELAFR</sequence>
<accession>A0A154VQC6</accession>
<dbReference type="STRING" id="580166.AUP43_12835"/>
<dbReference type="RefSeq" id="WP_067558949.1">
    <property type="nucleotide sequence ID" value="NZ_LPXN01000143.1"/>
</dbReference>
<dbReference type="Pfam" id="PF13524">
    <property type="entry name" value="Glyco_trans_1_2"/>
    <property type="match status" value="1"/>
</dbReference>
<reference evidence="2 3" key="1">
    <citation type="submission" date="2015-12" db="EMBL/GenBank/DDBJ databases">
        <title>Genome sequence of Oceanibaculum pacificum MCCC 1A02656.</title>
        <authorList>
            <person name="Lu L."/>
            <person name="Lai Q."/>
            <person name="Shao Z."/>
            <person name="Qian P."/>
        </authorList>
    </citation>
    <scope>NUCLEOTIDE SEQUENCE [LARGE SCALE GENOMIC DNA]</scope>
    <source>
        <strain evidence="2 3">MCCC 1A02656</strain>
    </source>
</reference>
<protein>
    <recommendedName>
        <fullName evidence="1">Spore protein YkvP/CgeB glycosyl transferase-like domain-containing protein</fullName>
    </recommendedName>
</protein>